<dbReference type="InterPro" id="IPR016181">
    <property type="entry name" value="Acyl_CoA_acyltransferase"/>
</dbReference>
<accession>A0ABS0NEQ8</accession>
<dbReference type="InterPro" id="IPR000182">
    <property type="entry name" value="GNAT_dom"/>
</dbReference>
<dbReference type="SUPFAM" id="SSF55729">
    <property type="entry name" value="Acyl-CoA N-acyltransferases (Nat)"/>
    <property type="match status" value="1"/>
</dbReference>
<dbReference type="Gene3D" id="3.40.630.30">
    <property type="match status" value="1"/>
</dbReference>
<dbReference type="Pfam" id="PF00583">
    <property type="entry name" value="Acetyltransf_1"/>
    <property type="match status" value="1"/>
</dbReference>
<dbReference type="RefSeq" id="WP_197987445.1">
    <property type="nucleotide sequence ID" value="NZ_JACYXC010000001.1"/>
</dbReference>
<gene>
    <name evidence="3" type="ORF">IHE55_02065</name>
</gene>
<keyword evidence="4" id="KW-1185">Reference proteome</keyword>
<evidence type="ECO:0000313" key="4">
    <source>
        <dbReference type="Proteomes" id="UP000807371"/>
    </source>
</evidence>
<comment type="caution">
    <text evidence="3">The sequence shown here is derived from an EMBL/GenBank/DDBJ whole genome shotgun (WGS) entry which is preliminary data.</text>
</comment>
<evidence type="ECO:0000256" key="1">
    <source>
        <dbReference type="SAM" id="MobiDB-lite"/>
    </source>
</evidence>
<sequence length="214" mass="23203">MLTLTEIAANPHRLTRRLSPGGGPDVIVRPLTHVDAGPLAEFLGALSPASRRFSTFDGYDLATAQELCDAIARHDKLRLVLQEVPSGRIVGLLEFGLALTASDTARYRDAGIRLSEATDCRFGPTLADDHQGRGVGTLVFPLVTETARLLGRRRIILWGGVRADNPRAIRYYEKNGFRRVGSFTEADGSLSLDMMLDPDPDPGPAGSATRRGRP</sequence>
<protein>
    <submittedName>
        <fullName evidence="3">GNAT family N-acetyltransferase</fullName>
    </submittedName>
</protein>
<name>A0ABS0NEQ8_9ACTN</name>
<evidence type="ECO:0000259" key="2">
    <source>
        <dbReference type="PROSITE" id="PS51186"/>
    </source>
</evidence>
<organism evidence="3 4">
    <name type="scientific">Streptomyces pactum</name>
    <dbReference type="NCBI Taxonomy" id="68249"/>
    <lineage>
        <taxon>Bacteria</taxon>
        <taxon>Bacillati</taxon>
        <taxon>Actinomycetota</taxon>
        <taxon>Actinomycetes</taxon>
        <taxon>Kitasatosporales</taxon>
        <taxon>Streptomycetaceae</taxon>
        <taxon>Streptomyces</taxon>
    </lineage>
</organism>
<dbReference type="PROSITE" id="PS51186">
    <property type="entry name" value="GNAT"/>
    <property type="match status" value="1"/>
</dbReference>
<evidence type="ECO:0000313" key="3">
    <source>
        <dbReference type="EMBL" id="MBH5333655.1"/>
    </source>
</evidence>
<dbReference type="EMBL" id="JACYXC010000001">
    <property type="protein sequence ID" value="MBH5333655.1"/>
    <property type="molecule type" value="Genomic_DNA"/>
</dbReference>
<proteinExistence type="predicted"/>
<feature type="domain" description="N-acetyltransferase" evidence="2">
    <location>
        <begin position="26"/>
        <end position="199"/>
    </location>
</feature>
<dbReference type="Proteomes" id="UP000807371">
    <property type="component" value="Unassembled WGS sequence"/>
</dbReference>
<feature type="region of interest" description="Disordered" evidence="1">
    <location>
        <begin position="193"/>
        <end position="214"/>
    </location>
</feature>
<reference evidence="3 4" key="1">
    <citation type="submission" date="2020-09" db="EMBL/GenBank/DDBJ databases">
        <title>Biosynthesis of the nuclear factor of activated T cells inhibitor NFAT-133 and its congeners in Streptomyces pactum.</title>
        <authorList>
            <person name="Zhou W."/>
            <person name="Posri P."/>
            <person name="Abugrain M.E."/>
            <person name="Weisberg A.J."/>
            <person name="Chang J.H."/>
            <person name="Mahmud T."/>
        </authorList>
    </citation>
    <scope>NUCLEOTIDE SEQUENCE [LARGE SCALE GENOMIC DNA]</scope>
    <source>
        <strain evidence="3 4">ATCC 27456</strain>
    </source>
</reference>